<dbReference type="NCBIfam" id="NF001159">
    <property type="entry name" value="PRK00150.1-3"/>
    <property type="match status" value="1"/>
</dbReference>
<comment type="cofactor">
    <cofactor evidence="6">
        <name>Fe(2+)</name>
        <dbReference type="ChEBI" id="CHEBI:29033"/>
    </cofactor>
    <text evidence="6">Binds 1 Fe(2+) ion.</text>
</comment>
<dbReference type="AlphaFoldDB" id="A0A0B6WV11"/>
<evidence type="ECO:0000256" key="3">
    <source>
        <dbReference type="ARBA" id="ARBA00022801"/>
    </source>
</evidence>
<dbReference type="SUPFAM" id="SSF56420">
    <property type="entry name" value="Peptide deformylase"/>
    <property type="match status" value="1"/>
</dbReference>
<keyword evidence="5 6" id="KW-0408">Iron</keyword>
<dbReference type="RefSeq" id="WP_041975167.1">
    <property type="nucleotide sequence ID" value="NZ_CBXV010000004.1"/>
</dbReference>
<feature type="active site" evidence="6">
    <location>
        <position position="136"/>
    </location>
</feature>
<keyword evidence="4 6" id="KW-0648">Protein biosynthesis</keyword>
<dbReference type="GO" id="GO:0006412">
    <property type="term" value="P:translation"/>
    <property type="evidence" value="ECO:0007669"/>
    <property type="project" value="UniProtKB-UniRule"/>
</dbReference>
<evidence type="ECO:0000313" key="7">
    <source>
        <dbReference type="EMBL" id="CDM65118.1"/>
    </source>
</evidence>
<feature type="binding site" evidence="6">
    <location>
        <position position="135"/>
    </location>
    <ligand>
        <name>Fe cation</name>
        <dbReference type="ChEBI" id="CHEBI:24875"/>
    </ligand>
</feature>
<feature type="binding site" evidence="6">
    <location>
        <position position="93"/>
    </location>
    <ligand>
        <name>Fe cation</name>
        <dbReference type="ChEBI" id="CHEBI:24875"/>
    </ligand>
</feature>
<dbReference type="CDD" id="cd00487">
    <property type="entry name" value="Pep_deformylase"/>
    <property type="match status" value="1"/>
</dbReference>
<proteinExistence type="inferred from homology"/>
<dbReference type="GO" id="GO:0046872">
    <property type="term" value="F:metal ion binding"/>
    <property type="evidence" value="ECO:0007669"/>
    <property type="project" value="UniProtKB-KW"/>
</dbReference>
<dbReference type="PIRSF" id="PIRSF004749">
    <property type="entry name" value="Pep_def"/>
    <property type="match status" value="1"/>
</dbReference>
<keyword evidence="2 6" id="KW-0479">Metal-binding</keyword>
<dbReference type="PANTHER" id="PTHR10458:SF22">
    <property type="entry name" value="PEPTIDE DEFORMYLASE"/>
    <property type="match status" value="1"/>
</dbReference>
<keyword evidence="8" id="KW-1185">Reference proteome</keyword>
<dbReference type="InterPro" id="IPR036821">
    <property type="entry name" value="Peptide_deformylase_sf"/>
</dbReference>
<evidence type="ECO:0000313" key="8">
    <source>
        <dbReference type="Proteomes" id="UP000031518"/>
    </source>
</evidence>
<keyword evidence="3 6" id="KW-0378">Hydrolase</keyword>
<dbReference type="HAMAP" id="MF_00163">
    <property type="entry name" value="Pep_deformylase"/>
    <property type="match status" value="1"/>
</dbReference>
<dbReference type="PRINTS" id="PR01576">
    <property type="entry name" value="PDEFORMYLASE"/>
</dbReference>
<feature type="binding site" evidence="6">
    <location>
        <position position="139"/>
    </location>
    <ligand>
        <name>Fe cation</name>
        <dbReference type="ChEBI" id="CHEBI:24875"/>
    </ligand>
</feature>
<dbReference type="InterPro" id="IPR023635">
    <property type="entry name" value="Peptide_deformylase"/>
</dbReference>
<gene>
    <name evidence="6" type="primary">def</name>
    <name evidence="7" type="ORF">PYK22_01116</name>
</gene>
<sequence length="170" mass="19058">MAKRKIVKYPDPVLETPGEPVTEFDAELKRLVEDMFETMYAASGVGLAAPQVGVSKRLFVMDCSGGKDPAQRHVMINPQIIATEGEQTGEEGCLSFPGIYLPVTRAMRAVIRAQDLEGREFELDTQELAARCVLHETDHCDGILFIERVSPLKREMVKRRIKKLIKAGEW</sequence>
<comment type="catalytic activity">
    <reaction evidence="6">
        <text>N-terminal N-formyl-L-methionyl-[peptide] + H2O = N-terminal L-methionyl-[peptide] + formate</text>
        <dbReference type="Rhea" id="RHEA:24420"/>
        <dbReference type="Rhea" id="RHEA-COMP:10639"/>
        <dbReference type="Rhea" id="RHEA-COMP:10640"/>
        <dbReference type="ChEBI" id="CHEBI:15377"/>
        <dbReference type="ChEBI" id="CHEBI:15740"/>
        <dbReference type="ChEBI" id="CHEBI:49298"/>
        <dbReference type="ChEBI" id="CHEBI:64731"/>
        <dbReference type="EC" id="3.5.1.88"/>
    </reaction>
</comment>
<dbReference type="Gene3D" id="3.90.45.10">
    <property type="entry name" value="Peptide deformylase"/>
    <property type="match status" value="1"/>
</dbReference>
<dbReference type="EC" id="3.5.1.88" evidence="6"/>
<evidence type="ECO:0000256" key="5">
    <source>
        <dbReference type="ARBA" id="ARBA00023004"/>
    </source>
</evidence>
<dbReference type="Proteomes" id="UP000031518">
    <property type="component" value="Unassembled WGS sequence"/>
</dbReference>
<dbReference type="NCBIfam" id="TIGR00079">
    <property type="entry name" value="pept_deformyl"/>
    <property type="match status" value="1"/>
</dbReference>
<comment type="similarity">
    <text evidence="1 6">Belongs to the polypeptide deformylase family.</text>
</comment>
<dbReference type="STRING" id="454194.PYK22_01116"/>
<protein>
    <recommendedName>
        <fullName evidence="6">Peptide deformylase</fullName>
        <shortName evidence="6">PDF</shortName>
        <ecNumber evidence="6">3.5.1.88</ecNumber>
    </recommendedName>
    <alternativeName>
        <fullName evidence="6">Polypeptide deformylase</fullName>
    </alternativeName>
</protein>
<evidence type="ECO:0000256" key="1">
    <source>
        <dbReference type="ARBA" id="ARBA00010759"/>
    </source>
</evidence>
<dbReference type="GO" id="GO:0042586">
    <property type="term" value="F:peptide deformylase activity"/>
    <property type="evidence" value="ECO:0007669"/>
    <property type="project" value="UniProtKB-UniRule"/>
</dbReference>
<dbReference type="PANTHER" id="PTHR10458">
    <property type="entry name" value="PEPTIDE DEFORMYLASE"/>
    <property type="match status" value="1"/>
</dbReference>
<dbReference type="FunFam" id="3.90.45.10:FF:000005">
    <property type="entry name" value="Peptide deformylase"/>
    <property type="match status" value="1"/>
</dbReference>
<evidence type="ECO:0000256" key="6">
    <source>
        <dbReference type="HAMAP-Rule" id="MF_00163"/>
    </source>
</evidence>
<name>A0A0B6WV11_9BACT</name>
<reference evidence="7 8" key="1">
    <citation type="submission" date="2013-12" db="EMBL/GenBank/DDBJ databases">
        <authorList>
            <person name="Stott M."/>
        </authorList>
    </citation>
    <scope>NUCLEOTIDE SEQUENCE [LARGE SCALE GENOMIC DNA]</scope>
    <source>
        <strain evidence="7 8">K22</strain>
    </source>
</reference>
<evidence type="ECO:0000256" key="4">
    <source>
        <dbReference type="ARBA" id="ARBA00022917"/>
    </source>
</evidence>
<comment type="function">
    <text evidence="6">Removes the formyl group from the N-terminal Met of newly synthesized proteins. Requires at least a dipeptide for an efficient rate of reaction. N-terminal L-methionine is a prerequisite for activity but the enzyme has broad specificity at other positions.</text>
</comment>
<accession>A0A0B6WV11</accession>
<organism evidence="7 8">
    <name type="scientific">Pyrinomonas methylaliphatogenes</name>
    <dbReference type="NCBI Taxonomy" id="454194"/>
    <lineage>
        <taxon>Bacteria</taxon>
        <taxon>Pseudomonadati</taxon>
        <taxon>Acidobacteriota</taxon>
        <taxon>Blastocatellia</taxon>
        <taxon>Blastocatellales</taxon>
        <taxon>Pyrinomonadaceae</taxon>
        <taxon>Pyrinomonas</taxon>
    </lineage>
</organism>
<dbReference type="Pfam" id="PF01327">
    <property type="entry name" value="Pep_deformylase"/>
    <property type="match status" value="1"/>
</dbReference>
<dbReference type="EMBL" id="CBXV010000004">
    <property type="protein sequence ID" value="CDM65118.1"/>
    <property type="molecule type" value="Genomic_DNA"/>
</dbReference>
<reference evidence="7 8" key="2">
    <citation type="submission" date="2015-01" db="EMBL/GenBank/DDBJ databases">
        <title>Complete genome sequence of Pyrinomonas methylaliphatogenes type strain K22T.</title>
        <authorList>
            <person name="Lee K.C.Y."/>
            <person name="Power J.F."/>
            <person name="Dunfield P.F."/>
            <person name="Morgan X.C."/>
            <person name="Huttenhower C."/>
            <person name="Stott M.B."/>
        </authorList>
    </citation>
    <scope>NUCLEOTIDE SEQUENCE [LARGE SCALE GENOMIC DNA]</scope>
    <source>
        <strain evidence="7 8">K22</strain>
    </source>
</reference>
<dbReference type="OrthoDB" id="9784988at2"/>
<evidence type="ECO:0000256" key="2">
    <source>
        <dbReference type="ARBA" id="ARBA00022723"/>
    </source>
</evidence>